<dbReference type="KEGG" id="mch:Mchl_1634"/>
<evidence type="ECO:0008006" key="4">
    <source>
        <dbReference type="Google" id="ProtNLM"/>
    </source>
</evidence>
<proteinExistence type="predicted"/>
<name>B7KTH1_METC4</name>
<dbReference type="Gene3D" id="1.10.30.50">
    <property type="match status" value="1"/>
</dbReference>
<reference evidence="2 3" key="2">
    <citation type="journal article" date="2012" name="J. Bacteriol.">
        <title>Complete genome sequences of six strains of the genus Methylobacterium.</title>
        <authorList>
            <person name="Marx C.J."/>
            <person name="Bringel F."/>
            <person name="Chistoserdova L."/>
            <person name="Moulin L."/>
            <person name="Farhan Ul Haque M."/>
            <person name="Fleischman D.E."/>
            <person name="Gruffaz C."/>
            <person name="Jourand P."/>
            <person name="Knief C."/>
            <person name="Lee M.C."/>
            <person name="Muller E.E."/>
            <person name="Nadalig T."/>
            <person name="Peyraud R."/>
            <person name="Roselli S."/>
            <person name="Russ L."/>
            <person name="Goodwin L.A."/>
            <person name="Ivanova N."/>
            <person name="Kyrpides N."/>
            <person name="Lajus A."/>
            <person name="Land M.L."/>
            <person name="Medigue C."/>
            <person name="Mikhailova N."/>
            <person name="Nolan M."/>
            <person name="Woyke T."/>
            <person name="Stolyar S."/>
            <person name="Vorholt J.A."/>
            <person name="Vuilleumier S."/>
        </authorList>
    </citation>
    <scope>NUCLEOTIDE SEQUENCE [LARGE SCALE GENOMIC DNA]</scope>
    <source>
        <strain evidence="3">CM4 / NCIMB 13688</strain>
    </source>
</reference>
<reference evidence="3" key="1">
    <citation type="submission" date="2008-12" db="EMBL/GenBank/DDBJ databases">
        <title>Complete sequence of chromosome of Methylobacterium chloromethanicum CM4.</title>
        <authorList>
            <consortium name="US DOE Joint Genome Institute"/>
            <person name="Lucas S."/>
            <person name="Copeland A."/>
            <person name="Lapidus A."/>
            <person name="Glavina del Rio T."/>
            <person name="Dalin E."/>
            <person name="Tice H."/>
            <person name="Bruce D."/>
            <person name="Goodwin L."/>
            <person name="Pitluck S."/>
            <person name="Chertkov O."/>
            <person name="Brettin T."/>
            <person name="Detter J.C."/>
            <person name="Han C."/>
            <person name="Larimer F."/>
            <person name="Land M."/>
            <person name="Hauser L."/>
            <person name="Kyrpides N."/>
            <person name="Mikhailova N."/>
            <person name="Marx C."/>
            <person name="Richardson P."/>
        </authorList>
    </citation>
    <scope>NUCLEOTIDE SEQUENCE [LARGE SCALE GENOMIC DNA]</scope>
    <source>
        <strain evidence="3">CM4 / NCIMB 13688</strain>
    </source>
</reference>
<evidence type="ECO:0000256" key="1">
    <source>
        <dbReference type="SAM" id="MobiDB-lite"/>
    </source>
</evidence>
<feature type="region of interest" description="Disordered" evidence="1">
    <location>
        <begin position="101"/>
        <end position="143"/>
    </location>
</feature>
<organism evidence="2 3">
    <name type="scientific">Methylorubrum extorquens (strain CM4 / NCIMB 13688)</name>
    <name type="common">Methylobacterium extorquens</name>
    <dbReference type="NCBI Taxonomy" id="440085"/>
    <lineage>
        <taxon>Bacteria</taxon>
        <taxon>Pseudomonadati</taxon>
        <taxon>Pseudomonadota</taxon>
        <taxon>Alphaproteobacteria</taxon>
        <taxon>Hyphomicrobiales</taxon>
        <taxon>Methylobacteriaceae</taxon>
        <taxon>Methylorubrum</taxon>
    </lineage>
</organism>
<dbReference type="RefSeq" id="WP_015950317.1">
    <property type="nucleotide sequence ID" value="NC_011757.1"/>
</dbReference>
<dbReference type="EMBL" id="CP001298">
    <property type="protein sequence ID" value="ACK82498.1"/>
    <property type="molecule type" value="Genomic_DNA"/>
</dbReference>
<evidence type="ECO:0000313" key="2">
    <source>
        <dbReference type="EMBL" id="ACK82498.1"/>
    </source>
</evidence>
<evidence type="ECO:0000313" key="3">
    <source>
        <dbReference type="Proteomes" id="UP000002385"/>
    </source>
</evidence>
<sequence>MIRCETVTFEDVGTTPRKPLSPKQKLALHEKQGGICPLCTKPMLPGDKLTDEHLRALGLGGSNAFDNRAMVHTPCALAKTNGADGDLAMIAKAKAQKRASLGFKTAKSRPLQGAPFPKAEPQCRASKPLDKPRLPPRQLYVER</sequence>
<protein>
    <recommendedName>
        <fullName evidence="4">HNH endonuclease</fullName>
    </recommendedName>
</protein>
<dbReference type="HOGENOM" id="CLU_1803899_0_0_5"/>
<accession>B7KTH1</accession>
<gene>
    <name evidence="2" type="ordered locus">Mchl_1634</name>
</gene>
<dbReference type="AlphaFoldDB" id="B7KTH1"/>
<dbReference type="Proteomes" id="UP000002385">
    <property type="component" value="Chromosome"/>
</dbReference>